<dbReference type="Proteomes" id="UP001301769">
    <property type="component" value="Unassembled WGS sequence"/>
</dbReference>
<evidence type="ECO:0000313" key="1">
    <source>
        <dbReference type="EMBL" id="KAK4217720.1"/>
    </source>
</evidence>
<dbReference type="AlphaFoldDB" id="A0AAN7BE59"/>
<feature type="non-terminal residue" evidence="1">
    <location>
        <position position="1"/>
    </location>
</feature>
<reference evidence="1" key="2">
    <citation type="submission" date="2023-05" db="EMBL/GenBank/DDBJ databases">
        <authorList>
            <consortium name="Lawrence Berkeley National Laboratory"/>
            <person name="Steindorff A."/>
            <person name="Hensen N."/>
            <person name="Bonometti L."/>
            <person name="Westerberg I."/>
            <person name="Brannstrom I.O."/>
            <person name="Guillou S."/>
            <person name="Cros-Aarteil S."/>
            <person name="Calhoun S."/>
            <person name="Haridas S."/>
            <person name="Kuo A."/>
            <person name="Mondo S."/>
            <person name="Pangilinan J."/>
            <person name="Riley R."/>
            <person name="Labutti K."/>
            <person name="Andreopoulos B."/>
            <person name="Lipzen A."/>
            <person name="Chen C."/>
            <person name="Yanf M."/>
            <person name="Daum C."/>
            <person name="Ng V."/>
            <person name="Clum A."/>
            <person name="Ohm R."/>
            <person name="Martin F."/>
            <person name="Silar P."/>
            <person name="Natvig D."/>
            <person name="Lalanne C."/>
            <person name="Gautier V."/>
            <person name="Ament-Velasquez S.L."/>
            <person name="Kruys A."/>
            <person name="Hutchinson M.I."/>
            <person name="Powell A.J."/>
            <person name="Barry K."/>
            <person name="Miller A.N."/>
            <person name="Grigoriev I.V."/>
            <person name="Debuchy R."/>
            <person name="Gladieux P."/>
            <person name="Thoren M.H."/>
            <person name="Johannesson H."/>
        </authorList>
    </citation>
    <scope>NUCLEOTIDE SEQUENCE</scope>
    <source>
        <strain evidence="1">PSN293</strain>
    </source>
</reference>
<comment type="caution">
    <text evidence="1">The sequence shown here is derived from an EMBL/GenBank/DDBJ whole genome shotgun (WGS) entry which is preliminary data.</text>
</comment>
<protein>
    <submittedName>
        <fullName evidence="1">Uncharacterized protein</fullName>
    </submittedName>
</protein>
<keyword evidence="2" id="KW-1185">Reference proteome</keyword>
<reference evidence="1" key="1">
    <citation type="journal article" date="2023" name="Mol. Phylogenet. Evol.">
        <title>Genome-scale phylogeny and comparative genomics of the fungal order Sordariales.</title>
        <authorList>
            <person name="Hensen N."/>
            <person name="Bonometti L."/>
            <person name="Westerberg I."/>
            <person name="Brannstrom I.O."/>
            <person name="Guillou S."/>
            <person name="Cros-Aarteil S."/>
            <person name="Calhoun S."/>
            <person name="Haridas S."/>
            <person name="Kuo A."/>
            <person name="Mondo S."/>
            <person name="Pangilinan J."/>
            <person name="Riley R."/>
            <person name="LaButti K."/>
            <person name="Andreopoulos B."/>
            <person name="Lipzen A."/>
            <person name="Chen C."/>
            <person name="Yan M."/>
            <person name="Daum C."/>
            <person name="Ng V."/>
            <person name="Clum A."/>
            <person name="Steindorff A."/>
            <person name="Ohm R.A."/>
            <person name="Martin F."/>
            <person name="Silar P."/>
            <person name="Natvig D.O."/>
            <person name="Lalanne C."/>
            <person name="Gautier V."/>
            <person name="Ament-Velasquez S.L."/>
            <person name="Kruys A."/>
            <person name="Hutchinson M.I."/>
            <person name="Powell A.J."/>
            <person name="Barry K."/>
            <person name="Miller A.N."/>
            <person name="Grigoriev I.V."/>
            <person name="Debuchy R."/>
            <person name="Gladieux P."/>
            <person name="Hiltunen Thoren M."/>
            <person name="Johannesson H."/>
        </authorList>
    </citation>
    <scope>NUCLEOTIDE SEQUENCE</scope>
    <source>
        <strain evidence="1">PSN293</strain>
    </source>
</reference>
<proteinExistence type="predicted"/>
<dbReference type="EMBL" id="MU858058">
    <property type="protein sequence ID" value="KAK4217720.1"/>
    <property type="molecule type" value="Genomic_DNA"/>
</dbReference>
<organism evidence="1 2">
    <name type="scientific">Rhypophila decipiens</name>
    <dbReference type="NCBI Taxonomy" id="261697"/>
    <lineage>
        <taxon>Eukaryota</taxon>
        <taxon>Fungi</taxon>
        <taxon>Dikarya</taxon>
        <taxon>Ascomycota</taxon>
        <taxon>Pezizomycotina</taxon>
        <taxon>Sordariomycetes</taxon>
        <taxon>Sordariomycetidae</taxon>
        <taxon>Sordariales</taxon>
        <taxon>Naviculisporaceae</taxon>
        <taxon>Rhypophila</taxon>
    </lineage>
</organism>
<gene>
    <name evidence="1" type="ORF">QBC37DRAFT_276747</name>
</gene>
<sequence>NAAVVFASKSLAHWLDDPAFLSDLLAPWHSSEEEMDLLAGVVDSIRAPRDPHDPPPSEGIAIMTGEEADELLPGLWEGNFATDPQHGQAEDKASIEFRLPPLLNDPRKLQTTVPMANTLFANGRPNTMFAARLGASDFDTSQPAFTQFAYKTSQVIYPGRGPRYESTVSAPLVPITRQRQIVQGLGNILKQVEELGEIVPASRKLEIRIPEILKARSESELELKQRPLTVWAGIYPNELVRGSELPGVDELVPEWAQIRYPVRLLPNGFGTSREVAASSAFRLLMPGLLAGGSHFRQVLSGGGGWGQKQGLLSLDPESRYSTEDHEDVESFIRSFKGEEAVGSGIVTPGSWVQYFVECAISDVPWSAQLERPFQEIRKYENLNETISLGVHDDAEEPPQYNKVRLSQDYFGVSTSTGLYIASPSKPKPPSTRPVITTKIAAPGTELLSYI</sequence>
<name>A0AAN7BE59_9PEZI</name>
<accession>A0AAN7BE59</accession>
<evidence type="ECO:0000313" key="2">
    <source>
        <dbReference type="Proteomes" id="UP001301769"/>
    </source>
</evidence>